<dbReference type="RefSeq" id="WP_187732328.1">
    <property type="nucleotide sequence ID" value="NZ_BMFN01000002.1"/>
</dbReference>
<sequence>MQKLVRVLLWLVILLLGADLVLFFLQSDFKIARELNPVDLLTALLTLFLAVYIPTRLERRLSSKRYELEVLIRGTERLQAEFSTIRNQVVAVQGLMTTEQAAAIVQGFTNASHGIKTLTELSKLCERPDLEAPLAQLEVRRRSFKRLVTGGGFQRDPAFQYSSTQLAAIDGKYYDNDLTLSKLIIRINRAL</sequence>
<gene>
    <name evidence="2" type="ORF">H9L05_19550</name>
</gene>
<proteinExistence type="predicted"/>
<keyword evidence="1" id="KW-0812">Transmembrane</keyword>
<accession>A0A7H0GUU6</accession>
<keyword evidence="1" id="KW-1133">Transmembrane helix</keyword>
<reference evidence="2 3" key="1">
    <citation type="submission" date="2020-08" db="EMBL/GenBank/DDBJ databases">
        <title>Genome sequence of Hymenobacter qilianensis JCM 19763T.</title>
        <authorList>
            <person name="Hyun D.-W."/>
            <person name="Bae J.-W."/>
        </authorList>
    </citation>
    <scope>NUCLEOTIDE SEQUENCE [LARGE SCALE GENOMIC DNA]</scope>
    <source>
        <strain evidence="2 3">JCM 19763</strain>
    </source>
</reference>
<dbReference type="KEGG" id="hqi:H9L05_19550"/>
<dbReference type="AlphaFoldDB" id="A0A7H0GUU6"/>
<keyword evidence="3" id="KW-1185">Reference proteome</keyword>
<protein>
    <submittedName>
        <fullName evidence="2">Uncharacterized protein</fullName>
    </submittedName>
</protein>
<dbReference type="Proteomes" id="UP000516093">
    <property type="component" value="Chromosome"/>
</dbReference>
<evidence type="ECO:0000313" key="2">
    <source>
        <dbReference type="EMBL" id="QNP52062.1"/>
    </source>
</evidence>
<feature type="transmembrane region" description="Helical" evidence="1">
    <location>
        <begin position="7"/>
        <end position="25"/>
    </location>
</feature>
<evidence type="ECO:0000256" key="1">
    <source>
        <dbReference type="SAM" id="Phobius"/>
    </source>
</evidence>
<dbReference type="EMBL" id="CP060784">
    <property type="protein sequence ID" value="QNP52062.1"/>
    <property type="molecule type" value="Genomic_DNA"/>
</dbReference>
<feature type="transmembrane region" description="Helical" evidence="1">
    <location>
        <begin position="37"/>
        <end position="55"/>
    </location>
</feature>
<organism evidence="2 3">
    <name type="scientific">Hymenobacter qilianensis</name>
    <dbReference type="NCBI Taxonomy" id="1385715"/>
    <lineage>
        <taxon>Bacteria</taxon>
        <taxon>Pseudomonadati</taxon>
        <taxon>Bacteroidota</taxon>
        <taxon>Cytophagia</taxon>
        <taxon>Cytophagales</taxon>
        <taxon>Hymenobacteraceae</taxon>
        <taxon>Hymenobacter</taxon>
    </lineage>
</organism>
<name>A0A7H0GUU6_9BACT</name>
<keyword evidence="1" id="KW-0472">Membrane</keyword>
<evidence type="ECO:0000313" key="3">
    <source>
        <dbReference type="Proteomes" id="UP000516093"/>
    </source>
</evidence>